<name>A0A3P7PZZ8_DIBLA</name>
<dbReference type="GO" id="GO:0034472">
    <property type="term" value="P:snRNA 3'-end processing"/>
    <property type="evidence" value="ECO:0007669"/>
    <property type="project" value="TreeGrafter"/>
</dbReference>
<reference evidence="4 5" key="1">
    <citation type="submission" date="2018-11" db="EMBL/GenBank/DDBJ databases">
        <authorList>
            <consortium name="Pathogen Informatics"/>
        </authorList>
    </citation>
    <scope>NUCLEOTIDE SEQUENCE [LARGE SCALE GENOMIC DNA]</scope>
</reference>
<keyword evidence="5" id="KW-1185">Reference proteome</keyword>
<protein>
    <recommendedName>
        <fullName evidence="3">Metallo-beta-lactamase domain-containing protein</fullName>
    </recommendedName>
</protein>
<dbReference type="InterPro" id="IPR001279">
    <property type="entry name" value="Metallo-B-lactamas"/>
</dbReference>
<dbReference type="SUPFAM" id="SSF56281">
    <property type="entry name" value="Metallo-hydrolase/oxidoreductase"/>
    <property type="match status" value="1"/>
</dbReference>
<proteinExistence type="predicted"/>
<evidence type="ECO:0000256" key="2">
    <source>
        <dbReference type="ARBA" id="ARBA00023242"/>
    </source>
</evidence>
<dbReference type="InterPro" id="IPR036866">
    <property type="entry name" value="RibonucZ/Hydroxyglut_hydro"/>
</dbReference>
<dbReference type="Gene3D" id="3.60.15.10">
    <property type="entry name" value="Ribonuclease Z/Hydroxyacylglutathione hydrolase-like"/>
    <property type="match status" value="1"/>
</dbReference>
<comment type="subcellular location">
    <subcellularLocation>
        <location evidence="1">Nucleus</location>
    </subcellularLocation>
</comment>
<dbReference type="AlphaFoldDB" id="A0A3P7PZZ8"/>
<sequence>MVRQTVLSCWKWKWTRKVLWYENVDKVPWETVDVILVSYALSLVLLPYLTECMGFRGRVLATAPIVKMGKVIIEDVLKEAEHITQRSTDSKLTTTNCHPPIDELLRNCLLNYTSDQATAALSKIQTVAYQETVDIFGLLKIKCISSGADIGACHWVLKSPSEKPMDFSEFSEVDVLIVGSLNTSQCLPFEQALENVCTVTVQTLALGGHVLVPCLPSGLVFQLLESISTAKNHFNGHLLEAFDRHFEHDPSPSPQAKASLAYANAYGEWLSPDRENSLYTADSPFPFEAVRAF</sequence>
<dbReference type="InterPro" id="IPR027074">
    <property type="entry name" value="Integrator_9su"/>
</dbReference>
<dbReference type="Proteomes" id="UP000281553">
    <property type="component" value="Unassembled WGS sequence"/>
</dbReference>
<dbReference type="PANTHER" id="PTHR46094:SF1">
    <property type="entry name" value="INTEGRATOR COMPLEX SUBUNIT 9"/>
    <property type="match status" value="1"/>
</dbReference>
<keyword evidence="2" id="KW-0539">Nucleus</keyword>
<dbReference type="GO" id="GO:0032039">
    <property type="term" value="C:integrator complex"/>
    <property type="evidence" value="ECO:0007669"/>
    <property type="project" value="InterPro"/>
</dbReference>
<dbReference type="PANTHER" id="PTHR46094">
    <property type="entry name" value="INTEGRATOR COMPLEX SUBUNIT 9"/>
    <property type="match status" value="1"/>
</dbReference>
<feature type="domain" description="Metallo-beta-lactamase" evidence="3">
    <location>
        <begin position="29"/>
        <end position="163"/>
    </location>
</feature>
<dbReference type="EMBL" id="UYRU01074160">
    <property type="protein sequence ID" value="VDN24309.1"/>
    <property type="molecule type" value="Genomic_DNA"/>
</dbReference>
<evidence type="ECO:0000256" key="1">
    <source>
        <dbReference type="ARBA" id="ARBA00004123"/>
    </source>
</evidence>
<gene>
    <name evidence="4" type="ORF">DILT_LOCUS14409</name>
</gene>
<evidence type="ECO:0000259" key="3">
    <source>
        <dbReference type="Pfam" id="PF16661"/>
    </source>
</evidence>
<evidence type="ECO:0000313" key="4">
    <source>
        <dbReference type="EMBL" id="VDN24309.1"/>
    </source>
</evidence>
<organism evidence="4 5">
    <name type="scientific">Dibothriocephalus latus</name>
    <name type="common">Fish tapeworm</name>
    <name type="synonym">Diphyllobothrium latum</name>
    <dbReference type="NCBI Taxonomy" id="60516"/>
    <lineage>
        <taxon>Eukaryota</taxon>
        <taxon>Metazoa</taxon>
        <taxon>Spiralia</taxon>
        <taxon>Lophotrochozoa</taxon>
        <taxon>Platyhelminthes</taxon>
        <taxon>Cestoda</taxon>
        <taxon>Eucestoda</taxon>
        <taxon>Diphyllobothriidea</taxon>
        <taxon>Diphyllobothriidae</taxon>
        <taxon>Dibothriocephalus</taxon>
    </lineage>
</organism>
<dbReference type="Pfam" id="PF16661">
    <property type="entry name" value="Lactamase_B_6"/>
    <property type="match status" value="1"/>
</dbReference>
<accession>A0A3P7PZZ8</accession>
<evidence type="ECO:0000313" key="5">
    <source>
        <dbReference type="Proteomes" id="UP000281553"/>
    </source>
</evidence>
<dbReference type="OrthoDB" id="5600060at2759"/>